<accession>A0A1I8H7X8</accession>
<dbReference type="SUPFAM" id="SSF48350">
    <property type="entry name" value="GTPase activation domain, GAP"/>
    <property type="match status" value="1"/>
</dbReference>
<organism evidence="2 3">
    <name type="scientific">Macrostomum lignano</name>
    <dbReference type="NCBI Taxonomy" id="282301"/>
    <lineage>
        <taxon>Eukaryota</taxon>
        <taxon>Metazoa</taxon>
        <taxon>Spiralia</taxon>
        <taxon>Lophotrochozoa</taxon>
        <taxon>Platyhelminthes</taxon>
        <taxon>Rhabditophora</taxon>
        <taxon>Macrostomorpha</taxon>
        <taxon>Macrostomida</taxon>
        <taxon>Macrostomidae</taxon>
        <taxon>Macrostomum</taxon>
    </lineage>
</organism>
<keyword evidence="2" id="KW-1185">Reference proteome</keyword>
<feature type="domain" description="Rho-GAP" evidence="1">
    <location>
        <begin position="1"/>
        <end position="181"/>
    </location>
</feature>
<evidence type="ECO:0000313" key="2">
    <source>
        <dbReference type="Proteomes" id="UP000095280"/>
    </source>
</evidence>
<evidence type="ECO:0000259" key="1">
    <source>
        <dbReference type="PROSITE" id="PS50238"/>
    </source>
</evidence>
<dbReference type="AlphaFoldDB" id="A0A1I8H7X8"/>
<sequence>MHRFLIPKELKILVETARRSCLKKPDLFRRGGYHRDLQEIRWLLDNVESWNAESRISSVSAYSILEAIVLFFDCLPDSLFPSQLYSTIMDASKSFKNSLEIYNCLPEINANVFVYLITFLKLVHSHSSENDTDLPLFADTFADVLIKPPAALSLSQIPKSDRDSKRKFLGYFLANDVSHLFQIDLLLTRDEYPLLARHLVRTGTN</sequence>
<protein>
    <submittedName>
        <fullName evidence="3">Rho-GAP domain-containing protein</fullName>
    </submittedName>
</protein>
<dbReference type="Gene3D" id="1.10.555.10">
    <property type="entry name" value="Rho GTPase activation protein"/>
    <property type="match status" value="1"/>
</dbReference>
<dbReference type="InterPro" id="IPR008936">
    <property type="entry name" value="Rho_GTPase_activation_prot"/>
</dbReference>
<proteinExistence type="predicted"/>
<dbReference type="SMART" id="SM00324">
    <property type="entry name" value="RhoGAP"/>
    <property type="match status" value="1"/>
</dbReference>
<reference evidence="3" key="1">
    <citation type="submission" date="2016-11" db="UniProtKB">
        <authorList>
            <consortium name="WormBaseParasite"/>
        </authorList>
    </citation>
    <scope>IDENTIFICATION</scope>
</reference>
<name>A0A1I8H7X8_9PLAT</name>
<dbReference type="Pfam" id="PF00620">
    <property type="entry name" value="RhoGAP"/>
    <property type="match status" value="1"/>
</dbReference>
<dbReference type="WBParaSite" id="maker-uti_cns_0004902-snap-gene-0.25-mRNA-1">
    <property type="protein sequence ID" value="maker-uti_cns_0004902-snap-gene-0.25-mRNA-1"/>
    <property type="gene ID" value="maker-uti_cns_0004902-snap-gene-0.25"/>
</dbReference>
<dbReference type="PROSITE" id="PS50238">
    <property type="entry name" value="RHOGAP"/>
    <property type="match status" value="1"/>
</dbReference>
<dbReference type="InterPro" id="IPR000198">
    <property type="entry name" value="RhoGAP_dom"/>
</dbReference>
<evidence type="ECO:0000313" key="3">
    <source>
        <dbReference type="WBParaSite" id="maker-uti_cns_0004902-snap-gene-0.25-mRNA-1"/>
    </source>
</evidence>
<dbReference type="Proteomes" id="UP000095280">
    <property type="component" value="Unplaced"/>
</dbReference>
<dbReference type="GO" id="GO:0007165">
    <property type="term" value="P:signal transduction"/>
    <property type="evidence" value="ECO:0007669"/>
    <property type="project" value="InterPro"/>
</dbReference>